<dbReference type="AlphaFoldDB" id="B4D4Z3"/>
<evidence type="ECO:0008006" key="3">
    <source>
        <dbReference type="Google" id="ProtNLM"/>
    </source>
</evidence>
<comment type="caution">
    <text evidence="1">The sequence shown here is derived from an EMBL/GenBank/DDBJ whole genome shotgun (WGS) entry which is preliminary data.</text>
</comment>
<gene>
    <name evidence="1" type="ORF">CfE428DRAFT_3981</name>
</gene>
<dbReference type="RefSeq" id="WP_006981306.1">
    <property type="nucleotide sequence ID" value="NZ_ABVL01000012.1"/>
</dbReference>
<accession>B4D4Z3</accession>
<name>B4D4Z3_9BACT</name>
<evidence type="ECO:0000313" key="2">
    <source>
        <dbReference type="Proteomes" id="UP000005824"/>
    </source>
</evidence>
<dbReference type="InParanoid" id="B4D4Z3"/>
<reference evidence="1 2" key="1">
    <citation type="journal article" date="2011" name="J. Bacteriol.">
        <title>Genome sequence of Chthoniobacter flavus Ellin428, an aerobic heterotrophic soil bacterium.</title>
        <authorList>
            <person name="Kant R."/>
            <person name="van Passel M.W."/>
            <person name="Palva A."/>
            <person name="Lucas S."/>
            <person name="Lapidus A."/>
            <person name="Glavina Del Rio T."/>
            <person name="Dalin E."/>
            <person name="Tice H."/>
            <person name="Bruce D."/>
            <person name="Goodwin L."/>
            <person name="Pitluck S."/>
            <person name="Larimer F.W."/>
            <person name="Land M.L."/>
            <person name="Hauser L."/>
            <person name="Sangwan P."/>
            <person name="de Vos W.M."/>
            <person name="Janssen P.H."/>
            <person name="Smidt H."/>
        </authorList>
    </citation>
    <scope>NUCLEOTIDE SEQUENCE [LARGE SCALE GENOMIC DNA]</scope>
    <source>
        <strain evidence="1 2">Ellin428</strain>
    </source>
</reference>
<evidence type="ECO:0000313" key="1">
    <source>
        <dbReference type="EMBL" id="EDY18596.1"/>
    </source>
</evidence>
<proteinExistence type="predicted"/>
<sequence>MKDEPKSKPASALPFKTVAEELAFLRKTFRDLIGTYSSQIEGEIVQLHAAVQADGDSKKKLPPSRVSDLRDMLMLLRSLEVKPTKGRRRDLKKVETLVEELRVIADRWG</sequence>
<organism evidence="1 2">
    <name type="scientific">Chthoniobacter flavus Ellin428</name>
    <dbReference type="NCBI Taxonomy" id="497964"/>
    <lineage>
        <taxon>Bacteria</taxon>
        <taxon>Pseudomonadati</taxon>
        <taxon>Verrucomicrobiota</taxon>
        <taxon>Spartobacteria</taxon>
        <taxon>Chthoniobacterales</taxon>
        <taxon>Chthoniobacteraceae</taxon>
        <taxon>Chthoniobacter</taxon>
    </lineage>
</organism>
<dbReference type="Proteomes" id="UP000005824">
    <property type="component" value="Unassembled WGS sequence"/>
</dbReference>
<protein>
    <recommendedName>
        <fullName evidence="3">BAG domain-containing protein</fullName>
    </recommendedName>
</protein>
<keyword evidence="2" id="KW-1185">Reference proteome</keyword>
<dbReference type="EMBL" id="ABVL01000012">
    <property type="protein sequence ID" value="EDY18596.1"/>
    <property type="molecule type" value="Genomic_DNA"/>
</dbReference>